<evidence type="ECO:0000313" key="3">
    <source>
        <dbReference type="Proteomes" id="UP000439903"/>
    </source>
</evidence>
<organism evidence="2 3">
    <name type="scientific">Gigaspora margarita</name>
    <dbReference type="NCBI Taxonomy" id="4874"/>
    <lineage>
        <taxon>Eukaryota</taxon>
        <taxon>Fungi</taxon>
        <taxon>Fungi incertae sedis</taxon>
        <taxon>Mucoromycota</taxon>
        <taxon>Glomeromycotina</taxon>
        <taxon>Glomeromycetes</taxon>
        <taxon>Diversisporales</taxon>
        <taxon>Gigasporaceae</taxon>
        <taxon>Gigaspora</taxon>
    </lineage>
</organism>
<feature type="compositionally biased region" description="Polar residues" evidence="1">
    <location>
        <begin position="84"/>
        <end position="94"/>
    </location>
</feature>
<evidence type="ECO:0000313" key="2">
    <source>
        <dbReference type="EMBL" id="KAF0413649.1"/>
    </source>
</evidence>
<feature type="compositionally biased region" description="Polar residues" evidence="1">
    <location>
        <begin position="102"/>
        <end position="111"/>
    </location>
</feature>
<keyword evidence="3" id="KW-1185">Reference proteome</keyword>
<gene>
    <name evidence="2" type="ORF">F8M41_007762</name>
</gene>
<dbReference type="Proteomes" id="UP000439903">
    <property type="component" value="Unassembled WGS sequence"/>
</dbReference>
<comment type="caution">
    <text evidence="2">The sequence shown here is derived from an EMBL/GenBank/DDBJ whole genome shotgun (WGS) entry which is preliminary data.</text>
</comment>
<protein>
    <submittedName>
        <fullName evidence="2">Uncharacterized protein</fullName>
    </submittedName>
</protein>
<reference evidence="2 3" key="1">
    <citation type="journal article" date="2019" name="Environ. Microbiol.">
        <title>At the nexus of three kingdoms: the genome of the mycorrhizal fungus Gigaspora margarita provides insights into plant, endobacterial and fungal interactions.</title>
        <authorList>
            <person name="Venice F."/>
            <person name="Ghignone S."/>
            <person name="Salvioli di Fossalunga A."/>
            <person name="Amselem J."/>
            <person name="Novero M."/>
            <person name="Xianan X."/>
            <person name="Sedzielewska Toro K."/>
            <person name="Morin E."/>
            <person name="Lipzen A."/>
            <person name="Grigoriev I.V."/>
            <person name="Henrissat B."/>
            <person name="Martin F.M."/>
            <person name="Bonfante P."/>
        </authorList>
    </citation>
    <scope>NUCLEOTIDE SEQUENCE [LARGE SCALE GENOMIC DNA]</scope>
    <source>
        <strain evidence="2 3">BEG34</strain>
    </source>
</reference>
<evidence type="ECO:0000256" key="1">
    <source>
        <dbReference type="SAM" id="MobiDB-lite"/>
    </source>
</evidence>
<dbReference type="AlphaFoldDB" id="A0A8H4A2U4"/>
<accession>A0A8H4A2U4</accession>
<proteinExistence type="predicted"/>
<feature type="compositionally biased region" description="Acidic residues" evidence="1">
    <location>
        <begin position="13"/>
        <end position="24"/>
    </location>
</feature>
<feature type="region of interest" description="Disordered" evidence="1">
    <location>
        <begin position="1"/>
        <end position="121"/>
    </location>
</feature>
<dbReference type="EMBL" id="WTPW01001797">
    <property type="protein sequence ID" value="KAF0413649.1"/>
    <property type="molecule type" value="Genomic_DNA"/>
</dbReference>
<name>A0A8H4A2U4_GIGMA</name>
<sequence length="121" mass="13603">MKKKFLLPGEGESSAEEEESEVVEEERGWNKKRRKLQQSESSSRRGKHVRRTEISSDAYHISETSKASQDEARTSTASPEHWQTESTINISDSPKNVLETFEASQRTSTASAHDAGHPQES</sequence>